<dbReference type="InterPro" id="IPR029526">
    <property type="entry name" value="PGBD"/>
</dbReference>
<evidence type="ECO:0000313" key="2">
    <source>
        <dbReference type="EMBL" id="KAF0748237.1"/>
    </source>
</evidence>
<gene>
    <name evidence="2" type="ORF">FWK35_00018835</name>
</gene>
<evidence type="ECO:0000259" key="1">
    <source>
        <dbReference type="Pfam" id="PF13843"/>
    </source>
</evidence>
<organism evidence="2 3">
    <name type="scientific">Aphis craccivora</name>
    <name type="common">Cowpea aphid</name>
    <dbReference type="NCBI Taxonomy" id="307492"/>
    <lineage>
        <taxon>Eukaryota</taxon>
        <taxon>Metazoa</taxon>
        <taxon>Ecdysozoa</taxon>
        <taxon>Arthropoda</taxon>
        <taxon>Hexapoda</taxon>
        <taxon>Insecta</taxon>
        <taxon>Pterygota</taxon>
        <taxon>Neoptera</taxon>
        <taxon>Paraneoptera</taxon>
        <taxon>Hemiptera</taxon>
        <taxon>Sternorrhyncha</taxon>
        <taxon>Aphidomorpha</taxon>
        <taxon>Aphidoidea</taxon>
        <taxon>Aphididae</taxon>
        <taxon>Aphidini</taxon>
        <taxon>Aphis</taxon>
        <taxon>Aphis</taxon>
    </lineage>
</organism>
<dbReference type="Pfam" id="PF13843">
    <property type="entry name" value="DDE_Tnp_1_7"/>
    <property type="match status" value="1"/>
</dbReference>
<dbReference type="Proteomes" id="UP000478052">
    <property type="component" value="Unassembled WGS sequence"/>
</dbReference>
<reference evidence="2 3" key="1">
    <citation type="submission" date="2019-08" db="EMBL/GenBank/DDBJ databases">
        <title>Whole genome of Aphis craccivora.</title>
        <authorList>
            <person name="Voronova N.V."/>
            <person name="Shulinski R.S."/>
            <person name="Bandarenka Y.V."/>
            <person name="Zhorov D.G."/>
            <person name="Warner D."/>
        </authorList>
    </citation>
    <scope>NUCLEOTIDE SEQUENCE [LARGE SCALE GENOMIC DNA]</scope>
    <source>
        <strain evidence="2">180601</strain>
        <tissue evidence="2">Whole Body</tissue>
    </source>
</reference>
<comment type="caution">
    <text evidence="2">The sequence shown here is derived from an EMBL/GenBank/DDBJ whole genome shotgun (WGS) entry which is preliminary data.</text>
</comment>
<accession>A0A6G0Y2T4</accession>
<name>A0A6G0Y2T4_APHCR</name>
<feature type="domain" description="PiggyBac transposable element-derived protein" evidence="1">
    <location>
        <begin position="11"/>
        <end position="117"/>
    </location>
</feature>
<dbReference type="AlphaFoldDB" id="A0A6G0Y2T4"/>
<protein>
    <recommendedName>
        <fullName evidence="1">PiggyBac transposable element-derived protein domain-containing protein</fullName>
    </recommendedName>
</protein>
<dbReference type="PANTHER" id="PTHR47272">
    <property type="entry name" value="DDE_TNP_1_7 DOMAIN-CONTAINING PROTEIN"/>
    <property type="match status" value="1"/>
</dbReference>
<dbReference type="OrthoDB" id="10043918at2759"/>
<dbReference type="PANTHER" id="PTHR47272:SF1">
    <property type="entry name" value="PIGGYBAC TRANSPOSABLE ELEMENT-DERIVED PROTEIN 3-LIKE"/>
    <property type="match status" value="1"/>
</dbReference>
<keyword evidence="3" id="KW-1185">Reference proteome</keyword>
<evidence type="ECO:0000313" key="3">
    <source>
        <dbReference type="Proteomes" id="UP000478052"/>
    </source>
</evidence>
<proteinExistence type="predicted"/>
<sequence>MMSAPPVEPHTPLEYFKQLFDSKIVENIVYQTNLYSVQKNGSSINTNSNEMKQFVGMHMCMSVIKMPAYRIYWTHNTMSRNRFTTLRTHVHFNDNTNCFPSTDIRHDKHFKIRPLIFYY</sequence>
<dbReference type="EMBL" id="VUJU01006558">
    <property type="protein sequence ID" value="KAF0748237.1"/>
    <property type="molecule type" value="Genomic_DNA"/>
</dbReference>